<dbReference type="Proteomes" id="UP000317716">
    <property type="component" value="Unassembled WGS sequence"/>
</dbReference>
<evidence type="ECO:0000259" key="5">
    <source>
        <dbReference type="PROSITE" id="PS50968"/>
    </source>
</evidence>
<dbReference type="PROSITE" id="PS50968">
    <property type="entry name" value="BIOTINYL_LIPOYL"/>
    <property type="match status" value="1"/>
</dbReference>
<dbReference type="GO" id="GO:0009249">
    <property type="term" value="P:protein lipoylation"/>
    <property type="evidence" value="ECO:0007669"/>
    <property type="project" value="TreeGrafter"/>
</dbReference>
<dbReference type="InterPro" id="IPR000089">
    <property type="entry name" value="Biotin_lipoyl"/>
</dbReference>
<dbReference type="CDD" id="cd06848">
    <property type="entry name" value="GCS_H"/>
    <property type="match status" value="1"/>
</dbReference>
<evidence type="ECO:0000256" key="3">
    <source>
        <dbReference type="HAMAP-Rule" id="MF_00272"/>
    </source>
</evidence>
<comment type="cofactor">
    <cofactor evidence="3">
        <name>(R)-lipoate</name>
        <dbReference type="ChEBI" id="CHEBI:83088"/>
    </cofactor>
    <text evidence="3">Binds 1 lipoyl cofactor covalently.</text>
</comment>
<dbReference type="EMBL" id="VBOS01000123">
    <property type="protein sequence ID" value="TMQ57437.1"/>
    <property type="molecule type" value="Genomic_DNA"/>
</dbReference>
<feature type="domain" description="Lipoyl-binding" evidence="5">
    <location>
        <begin position="22"/>
        <end position="104"/>
    </location>
</feature>
<dbReference type="GO" id="GO:0005960">
    <property type="term" value="C:glycine cleavage complex"/>
    <property type="evidence" value="ECO:0007669"/>
    <property type="project" value="InterPro"/>
</dbReference>
<name>A0A538T1C6_UNCEI</name>
<evidence type="ECO:0000256" key="4">
    <source>
        <dbReference type="PIRSR" id="PIRSR617453-50"/>
    </source>
</evidence>
<keyword evidence="2 3" id="KW-0450">Lipoyl</keyword>
<feature type="modified residue" description="N6-lipoyllysine" evidence="3 4">
    <location>
        <position position="63"/>
    </location>
</feature>
<dbReference type="SUPFAM" id="SSF51230">
    <property type="entry name" value="Single hybrid motif"/>
    <property type="match status" value="1"/>
</dbReference>
<sequence length="129" mass="14475">MGYPSDVRYTREHEWARMENGLITVGITSYATEQLGDVVFVELPAIGKKFEAAKPFGVVEAVKTVSDLYAPISGEVVAVNEELSSNPALVNQEPYGEGWMIRLKPRDTAEFNQLLTNRDYEKLLEEQHA</sequence>
<dbReference type="AlphaFoldDB" id="A0A538T1C6"/>
<dbReference type="InterPro" id="IPR002930">
    <property type="entry name" value="GCV_H"/>
</dbReference>
<dbReference type="NCBIfam" id="NF002270">
    <property type="entry name" value="PRK01202.1"/>
    <property type="match status" value="1"/>
</dbReference>
<proteinExistence type="inferred from homology"/>
<dbReference type="HAMAP" id="MF_00272">
    <property type="entry name" value="GcvH"/>
    <property type="match status" value="1"/>
</dbReference>
<protein>
    <recommendedName>
        <fullName evidence="3">Glycine cleavage system H protein</fullName>
    </recommendedName>
</protein>
<comment type="caution">
    <text evidence="6">The sequence shown here is derived from an EMBL/GenBank/DDBJ whole genome shotgun (WGS) entry which is preliminary data.</text>
</comment>
<dbReference type="PANTHER" id="PTHR11715">
    <property type="entry name" value="GLYCINE CLEAVAGE SYSTEM H PROTEIN"/>
    <property type="match status" value="1"/>
</dbReference>
<dbReference type="PROSITE" id="PS00189">
    <property type="entry name" value="LIPOYL"/>
    <property type="match status" value="1"/>
</dbReference>
<dbReference type="GO" id="GO:0019464">
    <property type="term" value="P:glycine decarboxylation via glycine cleavage system"/>
    <property type="evidence" value="ECO:0007669"/>
    <property type="project" value="UniProtKB-UniRule"/>
</dbReference>
<gene>
    <name evidence="3 6" type="primary">gcvH</name>
    <name evidence="6" type="ORF">E6K72_03670</name>
</gene>
<evidence type="ECO:0000313" key="7">
    <source>
        <dbReference type="Proteomes" id="UP000317716"/>
    </source>
</evidence>
<dbReference type="NCBIfam" id="TIGR00527">
    <property type="entry name" value="gcvH"/>
    <property type="match status" value="1"/>
</dbReference>
<dbReference type="PANTHER" id="PTHR11715:SF3">
    <property type="entry name" value="GLYCINE CLEAVAGE SYSTEM H PROTEIN-RELATED"/>
    <property type="match status" value="1"/>
</dbReference>
<comment type="similarity">
    <text evidence="1 3">Belongs to the GcvH family.</text>
</comment>
<evidence type="ECO:0000313" key="6">
    <source>
        <dbReference type="EMBL" id="TMQ57437.1"/>
    </source>
</evidence>
<dbReference type="InterPro" id="IPR011053">
    <property type="entry name" value="Single_hybrid_motif"/>
</dbReference>
<organism evidence="6 7">
    <name type="scientific">Eiseniibacteriota bacterium</name>
    <dbReference type="NCBI Taxonomy" id="2212470"/>
    <lineage>
        <taxon>Bacteria</taxon>
        <taxon>Candidatus Eiseniibacteriota</taxon>
    </lineage>
</organism>
<dbReference type="InterPro" id="IPR017453">
    <property type="entry name" value="GCV_H_sub"/>
</dbReference>
<evidence type="ECO:0000256" key="1">
    <source>
        <dbReference type="ARBA" id="ARBA00009249"/>
    </source>
</evidence>
<dbReference type="Gene3D" id="2.40.50.100">
    <property type="match status" value="1"/>
</dbReference>
<dbReference type="InterPro" id="IPR033753">
    <property type="entry name" value="GCV_H/Fam206"/>
</dbReference>
<dbReference type="GO" id="GO:0005829">
    <property type="term" value="C:cytosol"/>
    <property type="evidence" value="ECO:0007669"/>
    <property type="project" value="TreeGrafter"/>
</dbReference>
<dbReference type="InterPro" id="IPR003016">
    <property type="entry name" value="2-oxoA_DH_lipoyl-BS"/>
</dbReference>
<comment type="function">
    <text evidence="3">The glycine cleavage system catalyzes the degradation of glycine. The H protein shuttles the methylamine group of glycine from the P protein to the T protein.</text>
</comment>
<dbReference type="Pfam" id="PF01597">
    <property type="entry name" value="GCV_H"/>
    <property type="match status" value="1"/>
</dbReference>
<comment type="subunit">
    <text evidence="3">The glycine cleavage system is composed of four proteins: P, T, L and H.</text>
</comment>
<reference evidence="6 7" key="1">
    <citation type="journal article" date="2019" name="Nat. Microbiol.">
        <title>Mediterranean grassland soil C-N compound turnover is dependent on rainfall and depth, and is mediated by genomically divergent microorganisms.</title>
        <authorList>
            <person name="Diamond S."/>
            <person name="Andeer P.F."/>
            <person name="Li Z."/>
            <person name="Crits-Christoph A."/>
            <person name="Burstein D."/>
            <person name="Anantharaman K."/>
            <person name="Lane K.R."/>
            <person name="Thomas B.C."/>
            <person name="Pan C."/>
            <person name="Northen T.R."/>
            <person name="Banfield J.F."/>
        </authorList>
    </citation>
    <scope>NUCLEOTIDE SEQUENCE [LARGE SCALE GENOMIC DNA]</scope>
    <source>
        <strain evidence="6">WS_2</strain>
    </source>
</reference>
<evidence type="ECO:0000256" key="2">
    <source>
        <dbReference type="ARBA" id="ARBA00022823"/>
    </source>
</evidence>
<accession>A0A538T1C6</accession>